<dbReference type="SUPFAM" id="SSF48403">
    <property type="entry name" value="Ankyrin repeat"/>
    <property type="match status" value="1"/>
</dbReference>
<dbReference type="InterPro" id="IPR036770">
    <property type="entry name" value="Ankyrin_rpt-contain_sf"/>
</dbReference>
<dbReference type="PhylomeDB" id="A0A0G4HEB4"/>
<proteinExistence type="predicted"/>
<name>A0A0G4HEB4_9ALVE</name>
<dbReference type="AlphaFoldDB" id="A0A0G4HEB4"/>
<accession>A0A0G4HEB4</accession>
<reference evidence="1" key="1">
    <citation type="submission" date="2014-11" db="EMBL/GenBank/DDBJ databases">
        <authorList>
            <person name="Otto D Thomas"/>
            <person name="Naeem Raeece"/>
        </authorList>
    </citation>
    <scope>NUCLEOTIDE SEQUENCE</scope>
</reference>
<evidence type="ECO:0000313" key="1">
    <source>
        <dbReference type="EMBL" id="CEM42232.1"/>
    </source>
</evidence>
<dbReference type="EMBL" id="CDMZ01002407">
    <property type="protein sequence ID" value="CEM42232.1"/>
    <property type="molecule type" value="Genomic_DNA"/>
</dbReference>
<dbReference type="VEuPathDB" id="CryptoDB:Cvel_6495"/>
<sequence>MAARNAAALVAVQQELEAVVVSLLEVVGMVQNMGRIVGTYNTLPVSDGEGDGSLHPPAAAAAAATGSFPVVPPQESAALAELRQQVETMRKGARVQLNRIINARCCMDLSPLFVYDIGNVILSFVPIGADQLHEKLDEFFEADGEEERRAKREDFALLLHVGADVDGVVDNDTALIKAVKAYDGGLGLEAAKILVGAGVGVDVRNSASNSALHVGTIVFEIAEFLVTCGGDVIAEKKKGGRPLSIAAEYN</sequence>
<organism evidence="1">
    <name type="scientific">Chromera velia CCMP2878</name>
    <dbReference type="NCBI Taxonomy" id="1169474"/>
    <lineage>
        <taxon>Eukaryota</taxon>
        <taxon>Sar</taxon>
        <taxon>Alveolata</taxon>
        <taxon>Colpodellida</taxon>
        <taxon>Chromeraceae</taxon>
        <taxon>Chromera</taxon>
    </lineage>
</organism>
<dbReference type="Gene3D" id="1.25.40.20">
    <property type="entry name" value="Ankyrin repeat-containing domain"/>
    <property type="match status" value="1"/>
</dbReference>
<gene>
    <name evidence="1" type="ORF">Cvel_6495</name>
</gene>
<protein>
    <submittedName>
        <fullName evidence="1">Uncharacterized protein</fullName>
    </submittedName>
</protein>